<evidence type="ECO:0000256" key="1">
    <source>
        <dbReference type="ARBA" id="ARBA00022618"/>
    </source>
</evidence>
<reference evidence="10" key="1">
    <citation type="submission" date="2024-01" db="EMBL/GenBank/DDBJ databases">
        <title>Sequencing the genomes of a sandfly, Sergentomyia squamirostris, and its two endosymbionts.</title>
        <authorList>
            <person name="Itokawa K."/>
            <person name="Sanjoba C."/>
        </authorList>
    </citation>
    <scope>NUCLEOTIDE SEQUENCE</scope>
    <source>
        <strain evidence="10">RiSSQ</strain>
    </source>
</reference>
<dbReference type="PANTHER" id="PTHR30329:SF21">
    <property type="entry name" value="LIPOPROTEIN YIAD-RELATED"/>
    <property type="match status" value="1"/>
</dbReference>
<evidence type="ECO:0000256" key="3">
    <source>
        <dbReference type="ARBA" id="ARBA00023136"/>
    </source>
</evidence>
<keyword evidence="3 8" id="KW-0472">Membrane</keyword>
<keyword evidence="7 8" id="KW-0131">Cell cycle</keyword>
<dbReference type="PROSITE" id="PS51257">
    <property type="entry name" value="PROKAR_LIPOPROTEIN"/>
    <property type="match status" value="1"/>
</dbReference>
<feature type="domain" description="OmpA-like" evidence="9">
    <location>
        <begin position="40"/>
        <end position="154"/>
    </location>
</feature>
<evidence type="ECO:0000256" key="7">
    <source>
        <dbReference type="ARBA" id="ARBA00023306"/>
    </source>
</evidence>
<dbReference type="SUPFAM" id="SSF103088">
    <property type="entry name" value="OmpA-like"/>
    <property type="match status" value="1"/>
</dbReference>
<dbReference type="EMBL" id="AP029170">
    <property type="protein sequence ID" value="BFD46278.1"/>
    <property type="molecule type" value="Genomic_DNA"/>
</dbReference>
<evidence type="ECO:0000256" key="5">
    <source>
        <dbReference type="ARBA" id="ARBA00023237"/>
    </source>
</evidence>
<evidence type="ECO:0000313" key="10">
    <source>
        <dbReference type="EMBL" id="BFD46278.1"/>
    </source>
</evidence>
<dbReference type="NCBIfam" id="TIGR02802">
    <property type="entry name" value="Pal_lipo"/>
    <property type="match status" value="1"/>
</dbReference>
<comment type="subcellular location">
    <subcellularLocation>
        <location evidence="8">Cell outer membrane</location>
        <topology evidence="8">Lipid-anchor</topology>
    </subcellularLocation>
</comment>
<dbReference type="PRINTS" id="PR01021">
    <property type="entry name" value="OMPADOMAIN"/>
</dbReference>
<keyword evidence="5 8" id="KW-0998">Cell outer membrane</keyword>
<dbReference type="Gene3D" id="3.30.1330.60">
    <property type="entry name" value="OmpA-like domain"/>
    <property type="match status" value="1"/>
</dbReference>
<accession>A0AAT9G8X0</accession>
<keyword evidence="6 8" id="KW-0449">Lipoprotein</keyword>
<dbReference type="InterPro" id="IPR014169">
    <property type="entry name" value="Pal_lipo_C"/>
</dbReference>
<evidence type="ECO:0000256" key="8">
    <source>
        <dbReference type="HAMAP-Rule" id="MF_02204"/>
    </source>
</evidence>
<protein>
    <recommendedName>
        <fullName evidence="8">Peptidoglycan-associated lipoprotein</fullName>
        <shortName evidence="8">PAL</shortName>
    </recommendedName>
</protein>
<organism evidence="10">
    <name type="scientific">Candidatus Tisiphia endosymbiont of Sergentomyia squamirostris</name>
    <dbReference type="NCBI Taxonomy" id="3113639"/>
    <lineage>
        <taxon>Bacteria</taxon>
        <taxon>Pseudomonadati</taxon>
        <taxon>Pseudomonadota</taxon>
        <taxon>Alphaproteobacteria</taxon>
        <taxon>Rickettsiales</taxon>
        <taxon>Rickettsiaceae</taxon>
        <taxon>Rickettsieae</taxon>
        <taxon>Candidatus Tisiphia</taxon>
    </lineage>
</organism>
<dbReference type="InterPro" id="IPR039001">
    <property type="entry name" value="Pal"/>
</dbReference>
<dbReference type="CDD" id="cd07185">
    <property type="entry name" value="OmpA_C-like"/>
    <property type="match status" value="1"/>
</dbReference>
<dbReference type="InterPro" id="IPR036737">
    <property type="entry name" value="OmpA-like_sf"/>
</dbReference>
<dbReference type="GO" id="GO:0009279">
    <property type="term" value="C:cell outer membrane"/>
    <property type="evidence" value="ECO:0007669"/>
    <property type="project" value="UniProtKB-SubCell"/>
</dbReference>
<evidence type="ECO:0000256" key="6">
    <source>
        <dbReference type="ARBA" id="ARBA00023288"/>
    </source>
</evidence>
<dbReference type="HAMAP" id="MF_02204">
    <property type="entry name" value="Pal"/>
    <property type="match status" value="1"/>
</dbReference>
<dbReference type="GO" id="GO:0051301">
    <property type="term" value="P:cell division"/>
    <property type="evidence" value="ECO:0007669"/>
    <property type="project" value="UniProtKB-UniRule"/>
</dbReference>
<name>A0AAT9G8X0_9RICK</name>
<gene>
    <name evidence="8 10" type="primary">pal</name>
    <name evidence="10" type="ORF">DMENIID0002_09240</name>
</gene>
<evidence type="ECO:0000256" key="2">
    <source>
        <dbReference type="ARBA" id="ARBA00022729"/>
    </source>
</evidence>
<dbReference type="InterPro" id="IPR006665">
    <property type="entry name" value="OmpA-like"/>
</dbReference>
<dbReference type="InterPro" id="IPR006664">
    <property type="entry name" value="OMP_bac"/>
</dbReference>
<comment type="similarity">
    <text evidence="8">Belongs to the Pal lipoprotein family.</text>
</comment>
<keyword evidence="2 8" id="KW-0732">Signal</keyword>
<keyword evidence="1 8" id="KW-0132">Cell division</keyword>
<evidence type="ECO:0000259" key="9">
    <source>
        <dbReference type="PROSITE" id="PS51123"/>
    </source>
</evidence>
<sequence>MLIQKTAIAFLALFVLSGCGTKKKPTEAEVTPSVEESSLAADFERNVGDRIFFAFNKSDISSKSKEQLNKQVVWLKKHCCTKVTIEGHCDERGTREYNLALGERRAEAVRKYLIGLGIDNNRLDTISYGKEKPAVMGCDEAAWAQNRRAVTVIK</sequence>
<comment type="function">
    <text evidence="8">Part of the Tol-Pal system, which plays a role in outer membrane invagination during cell division and is important for maintaining outer membrane integrity.</text>
</comment>
<dbReference type="Pfam" id="PF00691">
    <property type="entry name" value="OmpA"/>
    <property type="match status" value="1"/>
</dbReference>
<evidence type="ECO:0000256" key="4">
    <source>
        <dbReference type="ARBA" id="ARBA00023139"/>
    </source>
</evidence>
<dbReference type="InterPro" id="IPR050330">
    <property type="entry name" value="Bact_OuterMem_StrucFunc"/>
</dbReference>
<comment type="subunit">
    <text evidence="8">The Tol-Pal system is composed of five core proteins: the inner membrane proteins TolA, TolQ and TolR, the periplasmic protein TolB and the outer membrane protein Pal. They form a network linking the inner and outer membranes and the peptidoglycan layer.</text>
</comment>
<proteinExistence type="inferred from homology"/>
<keyword evidence="4 8" id="KW-0564">Palmitate</keyword>
<dbReference type="PANTHER" id="PTHR30329">
    <property type="entry name" value="STATOR ELEMENT OF FLAGELLAR MOTOR COMPLEX"/>
    <property type="match status" value="1"/>
</dbReference>
<dbReference type="PROSITE" id="PS51123">
    <property type="entry name" value="OMPA_2"/>
    <property type="match status" value="1"/>
</dbReference>
<dbReference type="AlphaFoldDB" id="A0AAT9G8X0"/>